<sequence>MFSSSKFIEDFSQYTSKALNDFIYECNNGNDIFFVSSEQEALEKLSKAK</sequence>
<accession>A0ABX0A4W6</accession>
<evidence type="ECO:0000259" key="1">
    <source>
        <dbReference type="Pfam" id="PF13788"/>
    </source>
</evidence>
<dbReference type="EMBL" id="JAACYS010000018">
    <property type="protein sequence ID" value="NCU17310.1"/>
    <property type="molecule type" value="Genomic_DNA"/>
</dbReference>
<dbReference type="InterPro" id="IPR025438">
    <property type="entry name" value="DUF4180"/>
</dbReference>
<protein>
    <submittedName>
        <fullName evidence="2">DUF4180 domain-containing protein</fullName>
    </submittedName>
</protein>
<comment type="caution">
    <text evidence="2">The sequence shown here is derived from an EMBL/GenBank/DDBJ whole genome shotgun (WGS) entry which is preliminary data.</text>
</comment>
<evidence type="ECO:0000313" key="3">
    <source>
        <dbReference type="Proteomes" id="UP000743899"/>
    </source>
</evidence>
<dbReference type="Proteomes" id="UP000743899">
    <property type="component" value="Unassembled WGS sequence"/>
</dbReference>
<dbReference type="Pfam" id="PF13788">
    <property type="entry name" value="DUF4180"/>
    <property type="match status" value="1"/>
</dbReference>
<keyword evidence="3" id="KW-1185">Reference proteome</keyword>
<proteinExistence type="predicted"/>
<feature type="domain" description="DUF4180" evidence="1">
    <location>
        <begin position="8"/>
        <end position="45"/>
    </location>
</feature>
<organism evidence="2 3">
    <name type="scientific">Pallidibacillus pasinlerensis</name>
    <dbReference type="NCBI Taxonomy" id="2703818"/>
    <lineage>
        <taxon>Bacteria</taxon>
        <taxon>Bacillati</taxon>
        <taxon>Bacillota</taxon>
        <taxon>Bacilli</taxon>
        <taxon>Bacillales</taxon>
        <taxon>Bacillaceae</taxon>
        <taxon>Pallidibacillus</taxon>
    </lineage>
</organism>
<name>A0ABX0A4W6_9BACI</name>
<gene>
    <name evidence="2" type="ORF">GW534_05925</name>
</gene>
<reference evidence="2 3" key="1">
    <citation type="submission" date="2020-01" db="EMBL/GenBank/DDBJ databases">
        <title>A novel Bacillus sp. from Pasinler.</title>
        <authorList>
            <person name="Adiguzel A."/>
            <person name="Ay H."/>
            <person name="Baltaci M.O."/>
        </authorList>
    </citation>
    <scope>NUCLEOTIDE SEQUENCE [LARGE SCALE GENOMIC DNA]</scope>
    <source>
        <strain evidence="2 3">P1</strain>
    </source>
</reference>
<evidence type="ECO:0000313" key="2">
    <source>
        <dbReference type="EMBL" id="NCU17310.1"/>
    </source>
</evidence>